<accession>A0A371FUH5</accession>
<reference evidence="2" key="1">
    <citation type="submission" date="2018-05" db="EMBL/GenBank/DDBJ databases">
        <title>Draft genome of Mucuna pruriens seed.</title>
        <authorList>
            <person name="Nnadi N.E."/>
            <person name="Vos R."/>
            <person name="Hasami M.H."/>
            <person name="Devisetty U.K."/>
            <person name="Aguiy J.C."/>
        </authorList>
    </citation>
    <scope>NUCLEOTIDE SEQUENCE [LARGE SCALE GENOMIC DNA]</scope>
    <source>
        <strain evidence="2">JCA_2017</strain>
    </source>
</reference>
<comment type="caution">
    <text evidence="2">The sequence shown here is derived from an EMBL/GenBank/DDBJ whole genome shotgun (WGS) entry which is preliminary data.</text>
</comment>
<organism evidence="2 3">
    <name type="scientific">Mucuna pruriens</name>
    <name type="common">Velvet bean</name>
    <name type="synonym">Dolichos pruriens</name>
    <dbReference type="NCBI Taxonomy" id="157652"/>
    <lineage>
        <taxon>Eukaryota</taxon>
        <taxon>Viridiplantae</taxon>
        <taxon>Streptophyta</taxon>
        <taxon>Embryophyta</taxon>
        <taxon>Tracheophyta</taxon>
        <taxon>Spermatophyta</taxon>
        <taxon>Magnoliopsida</taxon>
        <taxon>eudicotyledons</taxon>
        <taxon>Gunneridae</taxon>
        <taxon>Pentapetalae</taxon>
        <taxon>rosids</taxon>
        <taxon>fabids</taxon>
        <taxon>Fabales</taxon>
        <taxon>Fabaceae</taxon>
        <taxon>Papilionoideae</taxon>
        <taxon>50 kb inversion clade</taxon>
        <taxon>NPAAA clade</taxon>
        <taxon>indigoferoid/millettioid clade</taxon>
        <taxon>Phaseoleae</taxon>
        <taxon>Mucuna</taxon>
    </lineage>
</organism>
<dbReference type="EMBL" id="QJKJ01007793">
    <property type="protein sequence ID" value="RDX81922.1"/>
    <property type="molecule type" value="Genomic_DNA"/>
</dbReference>
<feature type="region of interest" description="Disordered" evidence="1">
    <location>
        <begin position="56"/>
        <end position="91"/>
    </location>
</feature>
<name>A0A371FUH5_MUCPR</name>
<protein>
    <submittedName>
        <fullName evidence="2">Uncharacterized protein</fullName>
    </submittedName>
</protein>
<gene>
    <name evidence="2" type="ORF">CR513_37359</name>
</gene>
<dbReference type="AlphaFoldDB" id="A0A371FUH5"/>
<dbReference type="OrthoDB" id="1731207at2759"/>
<evidence type="ECO:0000313" key="2">
    <source>
        <dbReference type="EMBL" id="RDX81922.1"/>
    </source>
</evidence>
<sequence length="91" mass="10543">MDVTSIRFQVVESQETTMARFLHGLNREIQDTVELHDYTSFSLSHKSYLQLKRYGKRSYPNTSSSWKGKERKEDKPRSDKSLKKGNASSQG</sequence>
<evidence type="ECO:0000256" key="1">
    <source>
        <dbReference type="SAM" id="MobiDB-lite"/>
    </source>
</evidence>
<proteinExistence type="predicted"/>
<keyword evidence="3" id="KW-1185">Reference proteome</keyword>
<dbReference type="Proteomes" id="UP000257109">
    <property type="component" value="Unassembled WGS sequence"/>
</dbReference>
<evidence type="ECO:0000313" key="3">
    <source>
        <dbReference type="Proteomes" id="UP000257109"/>
    </source>
</evidence>
<feature type="compositionally biased region" description="Basic and acidic residues" evidence="1">
    <location>
        <begin position="67"/>
        <end position="82"/>
    </location>
</feature>
<feature type="non-terminal residue" evidence="2">
    <location>
        <position position="1"/>
    </location>
</feature>